<dbReference type="EMBL" id="SSTI01000004">
    <property type="protein sequence ID" value="THG40659.1"/>
    <property type="molecule type" value="Genomic_DNA"/>
</dbReference>
<dbReference type="Proteomes" id="UP000308038">
    <property type="component" value="Unassembled WGS sequence"/>
</dbReference>
<reference evidence="3 4" key="1">
    <citation type="submission" date="2019-04" db="EMBL/GenBank/DDBJ databases">
        <title>Microbes associate with the intestines of laboratory mice.</title>
        <authorList>
            <person name="Navarre W."/>
            <person name="Wong E."/>
            <person name="Huang K.C."/>
            <person name="Tropini C."/>
            <person name="Ng K."/>
            <person name="Yu B."/>
        </authorList>
    </citation>
    <scope>NUCLEOTIDE SEQUENCE [LARGE SCALE GENOMIC DNA]</scope>
    <source>
        <strain evidence="3 4">NM83_B4-11</strain>
    </source>
</reference>
<sequence length="115" mass="11288">MIRFAVLVLLGAFVLTRAGPACASMLSPSAMLLESAKASAPSSCHEAPHGKPAKGQGQDDGGWTACVTGCVAATADAAIGSLSPATLETLVLALVQGLDGLEGGPAPPPPRGLVV</sequence>
<gene>
    <name evidence="3" type="ORF">E5988_07575</name>
</gene>
<protein>
    <submittedName>
        <fullName evidence="3">Uncharacterized protein</fullName>
    </submittedName>
</protein>
<organism evidence="3 4">
    <name type="scientific">Sphingomonas olei</name>
    <dbReference type="NCBI Taxonomy" id="1886787"/>
    <lineage>
        <taxon>Bacteria</taxon>
        <taxon>Pseudomonadati</taxon>
        <taxon>Pseudomonadota</taxon>
        <taxon>Alphaproteobacteria</taxon>
        <taxon>Sphingomonadales</taxon>
        <taxon>Sphingomonadaceae</taxon>
        <taxon>Sphingomonas</taxon>
    </lineage>
</organism>
<comment type="caution">
    <text evidence="3">The sequence shown here is derived from an EMBL/GenBank/DDBJ whole genome shotgun (WGS) entry which is preliminary data.</text>
</comment>
<evidence type="ECO:0000313" key="3">
    <source>
        <dbReference type="EMBL" id="THG40659.1"/>
    </source>
</evidence>
<dbReference type="RefSeq" id="WP_136451270.1">
    <property type="nucleotide sequence ID" value="NZ_SSTI01000004.1"/>
</dbReference>
<proteinExistence type="predicted"/>
<feature type="region of interest" description="Disordered" evidence="1">
    <location>
        <begin position="41"/>
        <end position="60"/>
    </location>
</feature>
<evidence type="ECO:0000313" key="4">
    <source>
        <dbReference type="Proteomes" id="UP000308038"/>
    </source>
</evidence>
<feature type="signal peptide" evidence="2">
    <location>
        <begin position="1"/>
        <end position="23"/>
    </location>
</feature>
<name>A0ABY2QJK4_9SPHN</name>
<accession>A0ABY2QJK4</accession>
<keyword evidence="2" id="KW-0732">Signal</keyword>
<keyword evidence="4" id="KW-1185">Reference proteome</keyword>
<evidence type="ECO:0000256" key="2">
    <source>
        <dbReference type="SAM" id="SignalP"/>
    </source>
</evidence>
<feature type="chain" id="PRO_5046642558" evidence="2">
    <location>
        <begin position="24"/>
        <end position="115"/>
    </location>
</feature>
<evidence type="ECO:0000256" key="1">
    <source>
        <dbReference type="SAM" id="MobiDB-lite"/>
    </source>
</evidence>